<keyword evidence="2" id="KW-1003">Cell membrane</keyword>
<keyword evidence="8" id="KW-1185">Reference proteome</keyword>
<dbReference type="GO" id="GO:0005886">
    <property type="term" value="C:plasma membrane"/>
    <property type="evidence" value="ECO:0007669"/>
    <property type="project" value="UniProtKB-SubCell"/>
</dbReference>
<dbReference type="RefSeq" id="WP_180156419.1">
    <property type="nucleotide sequence ID" value="NZ_JACCEM010000007.1"/>
</dbReference>
<evidence type="ECO:0000313" key="8">
    <source>
        <dbReference type="Proteomes" id="UP000559809"/>
    </source>
</evidence>
<evidence type="ECO:0000256" key="3">
    <source>
        <dbReference type="ARBA" id="ARBA00022692"/>
    </source>
</evidence>
<reference evidence="7 8" key="1">
    <citation type="submission" date="2020-07" db="EMBL/GenBank/DDBJ databases">
        <title>Taxonomic revisions and descriptions of new bacterial species based on genomic comparisons in the high-G+C-content subgroup of the family Alcaligenaceae.</title>
        <authorList>
            <person name="Szabo A."/>
            <person name="Felfoldi T."/>
        </authorList>
    </citation>
    <scope>NUCLEOTIDE SEQUENCE [LARGE SCALE GENOMIC DNA]</scope>
    <source>
        <strain evidence="7 8">LMG 24012</strain>
    </source>
</reference>
<evidence type="ECO:0000256" key="1">
    <source>
        <dbReference type="ARBA" id="ARBA00004651"/>
    </source>
</evidence>
<evidence type="ECO:0000256" key="5">
    <source>
        <dbReference type="ARBA" id="ARBA00023136"/>
    </source>
</evidence>
<gene>
    <name evidence="7" type="ORF">H0A72_14165</name>
</gene>
<feature type="transmembrane region" description="Helical" evidence="6">
    <location>
        <begin position="58"/>
        <end position="79"/>
    </location>
</feature>
<comment type="subcellular location">
    <subcellularLocation>
        <location evidence="1">Cell membrane</location>
        <topology evidence="1">Multi-pass membrane protein</topology>
    </subcellularLocation>
</comment>
<organism evidence="7 8">
    <name type="scientific">Parapusillimonas granuli</name>
    <dbReference type="NCBI Taxonomy" id="380911"/>
    <lineage>
        <taxon>Bacteria</taxon>
        <taxon>Pseudomonadati</taxon>
        <taxon>Pseudomonadota</taxon>
        <taxon>Betaproteobacteria</taxon>
        <taxon>Burkholderiales</taxon>
        <taxon>Alcaligenaceae</taxon>
        <taxon>Parapusillimonas</taxon>
    </lineage>
</organism>
<evidence type="ECO:0000256" key="6">
    <source>
        <dbReference type="SAM" id="Phobius"/>
    </source>
</evidence>
<dbReference type="InterPro" id="IPR005538">
    <property type="entry name" value="LrgA/CidA"/>
</dbReference>
<keyword evidence="5 6" id="KW-0472">Membrane</keyword>
<evidence type="ECO:0000256" key="2">
    <source>
        <dbReference type="ARBA" id="ARBA00022475"/>
    </source>
</evidence>
<evidence type="ECO:0000256" key="4">
    <source>
        <dbReference type="ARBA" id="ARBA00022989"/>
    </source>
</evidence>
<accession>A0A853G648</accession>
<dbReference type="PANTHER" id="PTHR33931">
    <property type="entry name" value="HOLIN-LIKE PROTEIN CIDA-RELATED"/>
    <property type="match status" value="1"/>
</dbReference>
<dbReference type="AlphaFoldDB" id="A0A853G648"/>
<keyword evidence="3 6" id="KW-0812">Transmembrane</keyword>
<comment type="caution">
    <text evidence="7">The sequence shown here is derived from an EMBL/GenBank/DDBJ whole genome shotgun (WGS) entry which is preliminary data.</text>
</comment>
<keyword evidence="4 6" id="KW-1133">Transmembrane helix</keyword>
<sequence>MPVLLAILSLFFMQIAGEALVRLAGLPLPGPLAGMLLMLCALMAYGKVPEGLLHTCRHLLRHLMLLFIPAVAGIISYFGTLQREWIPFLAACILGVALTIVVTATTLRWMLRRGKGPDS</sequence>
<dbReference type="EMBL" id="JACCEM010000007">
    <property type="protein sequence ID" value="NYT50460.1"/>
    <property type="molecule type" value="Genomic_DNA"/>
</dbReference>
<feature type="transmembrane region" description="Helical" evidence="6">
    <location>
        <begin position="85"/>
        <end position="111"/>
    </location>
</feature>
<dbReference type="PANTHER" id="PTHR33931:SF2">
    <property type="entry name" value="HOLIN-LIKE PROTEIN CIDA"/>
    <property type="match status" value="1"/>
</dbReference>
<name>A0A853G648_9BURK</name>
<dbReference type="Proteomes" id="UP000559809">
    <property type="component" value="Unassembled WGS sequence"/>
</dbReference>
<evidence type="ECO:0000313" key="7">
    <source>
        <dbReference type="EMBL" id="NYT50460.1"/>
    </source>
</evidence>
<protein>
    <submittedName>
        <fullName evidence="7">CidA/LrgA family protein</fullName>
    </submittedName>
</protein>
<dbReference type="Pfam" id="PF03788">
    <property type="entry name" value="LrgA"/>
    <property type="match status" value="1"/>
</dbReference>
<proteinExistence type="predicted"/>
<feature type="transmembrane region" description="Helical" evidence="6">
    <location>
        <begin position="27"/>
        <end position="46"/>
    </location>
</feature>